<evidence type="ECO:0000313" key="6">
    <source>
        <dbReference type="EMBL" id="EFC05915.1"/>
    </source>
</evidence>
<proteinExistence type="inferred from homology"/>
<keyword evidence="7" id="KW-1185">Reference proteome</keyword>
<feature type="domain" description="SpaA-like prealbumin fold" evidence="5">
    <location>
        <begin position="478"/>
        <end position="584"/>
    </location>
</feature>
<keyword evidence="4" id="KW-0812">Transmembrane</keyword>
<name>D2MN93_9FIRM</name>
<dbReference type="PANTHER" id="PTHR36108">
    <property type="entry name" value="COLOSSIN-B-RELATED"/>
    <property type="match status" value="1"/>
</dbReference>
<keyword evidence="3" id="KW-0732">Signal</keyword>
<keyword evidence="4" id="KW-0472">Membrane</keyword>
<dbReference type="Gene3D" id="2.60.40.10">
    <property type="entry name" value="Immunoglobulins"/>
    <property type="match status" value="6"/>
</dbReference>
<feature type="domain" description="SpaA-like prealbumin fold" evidence="5">
    <location>
        <begin position="899"/>
        <end position="982"/>
    </location>
</feature>
<accession>D2MN93</accession>
<evidence type="ECO:0000256" key="1">
    <source>
        <dbReference type="ARBA" id="ARBA00007257"/>
    </source>
</evidence>
<feature type="transmembrane region" description="Helical" evidence="4">
    <location>
        <begin position="1009"/>
        <end position="1028"/>
    </location>
</feature>
<dbReference type="InterPro" id="IPR041033">
    <property type="entry name" value="SpaA_PFL_dom_1"/>
</dbReference>
<dbReference type="Pfam" id="PF17802">
    <property type="entry name" value="SpaA"/>
    <property type="match status" value="5"/>
</dbReference>
<dbReference type="AlphaFoldDB" id="D2MN93"/>
<comment type="caution">
    <text evidence="6">The sequence shown here is derived from an EMBL/GenBank/DDBJ whole genome shotgun (WGS) entry which is preliminary data.</text>
</comment>
<dbReference type="STRING" id="679192.HMPREF9013_0114"/>
<dbReference type="InterPro" id="IPR013783">
    <property type="entry name" value="Ig-like_fold"/>
</dbReference>
<keyword evidence="2" id="KW-0964">Secreted</keyword>
<evidence type="ECO:0000259" key="5">
    <source>
        <dbReference type="Pfam" id="PF17802"/>
    </source>
</evidence>
<feature type="domain" description="SpaA-like prealbumin fold" evidence="5">
    <location>
        <begin position="615"/>
        <end position="709"/>
    </location>
</feature>
<comment type="similarity">
    <text evidence="1">Belongs to the serine-aspartate repeat-containing protein (SDr) family.</text>
</comment>
<gene>
    <name evidence="6" type="ORF">HMPREF9013_0114</name>
</gene>
<dbReference type="eggNOG" id="COG4932">
    <property type="taxonomic scope" value="Bacteria"/>
</dbReference>
<reference evidence="7" key="1">
    <citation type="submission" date="2009-12" db="EMBL/GenBank/DDBJ databases">
        <title>Sequence of Clostridiales genomosp. BVAB3 str. UPII9-5.</title>
        <authorList>
            <person name="Madupu R."/>
            <person name="Durkin A.S."/>
            <person name="Torralba M."/>
            <person name="Methe B."/>
            <person name="Sutton G.G."/>
            <person name="Strausberg R.L."/>
            <person name="Nelson K.E."/>
        </authorList>
    </citation>
    <scope>NUCLEOTIDE SEQUENCE [LARGE SCALE GENOMIC DNA]</scope>
    <source>
        <strain evidence="7">W1219</strain>
    </source>
</reference>
<evidence type="ECO:0000313" key="7">
    <source>
        <dbReference type="Proteomes" id="UP000005017"/>
    </source>
</evidence>
<dbReference type="PANTHER" id="PTHR36108:SF13">
    <property type="entry name" value="COLOSSIN-B-RELATED"/>
    <property type="match status" value="1"/>
</dbReference>
<keyword evidence="4" id="KW-1133">Transmembrane helix</keyword>
<evidence type="ECO:0000256" key="2">
    <source>
        <dbReference type="ARBA" id="ARBA00022525"/>
    </source>
</evidence>
<organism evidence="6 7">
    <name type="scientific">Bulleidia extructa W1219</name>
    <dbReference type="NCBI Taxonomy" id="679192"/>
    <lineage>
        <taxon>Bacteria</taxon>
        <taxon>Bacillati</taxon>
        <taxon>Bacillota</taxon>
        <taxon>Erysipelotrichia</taxon>
        <taxon>Erysipelotrichales</taxon>
        <taxon>Erysipelotrichaceae</taxon>
        <taxon>Bulleidia</taxon>
    </lineage>
</organism>
<sequence length="1041" mass="120009">MSLVLPVYAEQLTVVRRMEYLVTPGPKKDQAKEYISYVMYQGHPAICIEPQQDMHFGNDYHKKSLEQVMGSNTNRLNHFMAYAFEKGVGQGDINYAAAQMYAWSLNGYHPTIQKGPHSHQEVQKRIQEIQKKVLSLENSEIELKDLTTGQVVTKVKGNKLLFTKAMVGHRYQVTRKLNGFQLKKAEGDIQGSIVHNQFEFTVDASFTKKNKKIALLSQSSRKKNFALIGKNIQNLMVYEGEEVEGFDLEIRAQGYHLEIQKEDIETKYPQGDVPNFDGTKYQLFNKEGKSLGVFLIQKGKSNRIENLLPDEIYYLKELVPPIGMRLHGEKIPIQVKSSELVNLKENTKTIVVRDQVKTGTFSIQKYLSTSEDSEFLPPEEKAEFMAILSKHIRKYGSFSEARKHVKEFHSKEYAILTTNETGYAKSSELAYGNYEIRQIKAGNKDIQIYPSPFFLTIQKDHQHQSYVLKNRNKKYYLRILKLDQDTKQKIQRSSATFRITRLENEKGQPVKEVISQIIASKKYSLFSTNSSGLIQSGWQDKNDMLGELTIPLALSAGKYEIEEVKAPKGYTKGFKQVIVLNQDTVEEKNSRMVVIPIENKRKKASFHLEKKWEEIKKETNFANRDFAKVQFELRAKESIYSDVDGTKVMKKGDLAKNIFGQEVGSFFLNKDGKADLWNLYQGSYELQEVKVPKGVELDRRSKTIQLSETPYFFHMKNFFTKTEFFKQDLNGKEIEGAKMILKEENGNEITRWTSKKEVHCIQGLEKGKIYRLEESVTPIGYAFAPSISFKIKEDGSITKVIMIDHLLDIHIQKVDELGNFVQGARLQLLDEKKEKILKEWISNGKKMNISPIVKADGNYWVREVKTPSGYRNQEDQLIHVPKYAQTVNVFFLNETKKIQLQLKKRERGQSKGLSGAHYRVFHQNGQALRDEFGQIVELVSDEQGKAKKAIPYSKEGYFLKEIKAPKGYEVDMNPIPILVEKGDSFDCNKPILLKVEDQKKRLVPTGDEWHTQWGILLFISFVCMMLVFKIRVRNEQEFLIQ</sequence>
<protein>
    <submittedName>
        <fullName evidence="6">Cna protein B-type domain protein</fullName>
    </submittedName>
</protein>
<dbReference type="EMBL" id="ADFR01000003">
    <property type="protein sequence ID" value="EFC05915.1"/>
    <property type="molecule type" value="Genomic_DNA"/>
</dbReference>
<evidence type="ECO:0000256" key="3">
    <source>
        <dbReference type="ARBA" id="ARBA00022729"/>
    </source>
</evidence>
<dbReference type="Proteomes" id="UP000005017">
    <property type="component" value="Unassembled WGS sequence"/>
</dbReference>
<evidence type="ECO:0000256" key="4">
    <source>
        <dbReference type="SAM" id="Phobius"/>
    </source>
</evidence>
<feature type="domain" description="SpaA-like prealbumin fold" evidence="5">
    <location>
        <begin position="723"/>
        <end position="801"/>
    </location>
</feature>
<feature type="domain" description="SpaA-like prealbumin fold" evidence="5">
    <location>
        <begin position="809"/>
        <end position="889"/>
    </location>
</feature>